<evidence type="ECO:0000256" key="4">
    <source>
        <dbReference type="ARBA" id="ARBA00022737"/>
    </source>
</evidence>
<dbReference type="HOGENOM" id="CLU_799416_0_0_1"/>
<dbReference type="InterPro" id="IPR001680">
    <property type="entry name" value="WD40_rpt"/>
</dbReference>
<accession>W6MV66</accession>
<dbReference type="PANTHER" id="PTHR12442:SF22">
    <property type="entry name" value="CYTOPLASMIC DYNEIN 1 INTERMEDIATE CHAIN-RELATED"/>
    <property type="match status" value="1"/>
</dbReference>
<gene>
    <name evidence="5" type="ORF">KUCA_T00002066001</name>
</gene>
<evidence type="ECO:0008006" key="7">
    <source>
        <dbReference type="Google" id="ProtNLM"/>
    </source>
</evidence>
<dbReference type="GO" id="GO:0005737">
    <property type="term" value="C:cytoplasm"/>
    <property type="evidence" value="ECO:0007669"/>
    <property type="project" value="UniProtKB-SubCell"/>
</dbReference>
<evidence type="ECO:0000256" key="3">
    <source>
        <dbReference type="ARBA" id="ARBA00022574"/>
    </source>
</evidence>
<dbReference type="GeneID" id="34519491"/>
<dbReference type="EMBL" id="HG793126">
    <property type="protein sequence ID" value="CDK26095.1"/>
    <property type="molecule type" value="Genomic_DNA"/>
</dbReference>
<dbReference type="GO" id="GO:0005868">
    <property type="term" value="C:cytoplasmic dynein complex"/>
    <property type="evidence" value="ECO:0007669"/>
    <property type="project" value="TreeGrafter"/>
</dbReference>
<dbReference type="GO" id="GO:0045504">
    <property type="term" value="F:dynein heavy chain binding"/>
    <property type="evidence" value="ECO:0007669"/>
    <property type="project" value="TreeGrafter"/>
</dbReference>
<dbReference type="Proteomes" id="UP000019384">
    <property type="component" value="Unassembled WGS sequence"/>
</dbReference>
<dbReference type="PANTHER" id="PTHR12442">
    <property type="entry name" value="DYNEIN INTERMEDIATE CHAIN"/>
    <property type="match status" value="1"/>
</dbReference>
<dbReference type="AlphaFoldDB" id="W6MV66"/>
<dbReference type="GO" id="GO:0010970">
    <property type="term" value="P:transport along microtubule"/>
    <property type="evidence" value="ECO:0007669"/>
    <property type="project" value="TreeGrafter"/>
</dbReference>
<protein>
    <recommendedName>
        <fullName evidence="7">Anaphase-promoting complex subunit 4 WD40 domain-containing protein</fullName>
    </recommendedName>
</protein>
<dbReference type="InterPro" id="IPR015943">
    <property type="entry name" value="WD40/YVTN_repeat-like_dom_sf"/>
</dbReference>
<dbReference type="SUPFAM" id="SSF50978">
    <property type="entry name" value="WD40 repeat-like"/>
    <property type="match status" value="1"/>
</dbReference>
<evidence type="ECO:0000313" key="5">
    <source>
        <dbReference type="EMBL" id="CDK26095.1"/>
    </source>
</evidence>
<dbReference type="SMART" id="SM00320">
    <property type="entry name" value="WD40"/>
    <property type="match status" value="5"/>
</dbReference>
<dbReference type="Gene3D" id="2.130.10.10">
    <property type="entry name" value="YVTN repeat-like/Quinoprotein amine dehydrogenase"/>
    <property type="match status" value="2"/>
</dbReference>
<name>W6MV66_9ASCO</name>
<keyword evidence="2" id="KW-0963">Cytoplasm</keyword>
<dbReference type="InterPro" id="IPR036322">
    <property type="entry name" value="WD40_repeat_dom_sf"/>
</dbReference>
<dbReference type="Pfam" id="PF00400">
    <property type="entry name" value="WD40"/>
    <property type="match status" value="1"/>
</dbReference>
<keyword evidence="3" id="KW-0853">WD repeat</keyword>
<reference evidence="5" key="2">
    <citation type="submission" date="2014-02" db="EMBL/GenBank/DDBJ databases">
        <title>Complete DNA sequence of /Kuraishia capsulata/ illustrates novel genomic features among budding yeasts (/Saccharomycotina/).</title>
        <authorList>
            <person name="Morales L."/>
            <person name="Noel B."/>
            <person name="Porcel B."/>
            <person name="Marcet-Houben M."/>
            <person name="Hullo M-F."/>
            <person name="Sacerdot C."/>
            <person name="Tekaia F."/>
            <person name="Leh-Louis V."/>
            <person name="Despons L."/>
            <person name="Khanna V."/>
            <person name="Aury J-M."/>
            <person name="Barbe V."/>
            <person name="Couloux A."/>
            <person name="Labadie K."/>
            <person name="Pelletier E."/>
            <person name="Souciet J-L."/>
            <person name="Boekhout T."/>
            <person name="Gabaldon T."/>
            <person name="Wincker P."/>
            <person name="Dujon B."/>
        </authorList>
    </citation>
    <scope>NUCLEOTIDE SEQUENCE</scope>
    <source>
        <strain evidence="5">CBS 1993</strain>
    </source>
</reference>
<proteinExistence type="predicted"/>
<evidence type="ECO:0000256" key="2">
    <source>
        <dbReference type="ARBA" id="ARBA00022490"/>
    </source>
</evidence>
<reference evidence="5" key="1">
    <citation type="submission" date="2013-12" db="EMBL/GenBank/DDBJ databases">
        <authorList>
            <person name="Genoscope - CEA"/>
        </authorList>
    </citation>
    <scope>NUCLEOTIDE SEQUENCE</scope>
    <source>
        <strain evidence="5">CBS 1993</strain>
    </source>
</reference>
<dbReference type="GO" id="GO:0045503">
    <property type="term" value="F:dynein light chain binding"/>
    <property type="evidence" value="ECO:0007669"/>
    <property type="project" value="TreeGrafter"/>
</dbReference>
<dbReference type="OrthoDB" id="366230at2759"/>
<dbReference type="STRING" id="1382522.W6MV66"/>
<evidence type="ECO:0000256" key="1">
    <source>
        <dbReference type="ARBA" id="ARBA00004496"/>
    </source>
</evidence>
<dbReference type="RefSeq" id="XP_022458103.1">
    <property type="nucleotide sequence ID" value="XM_022604309.1"/>
</dbReference>
<sequence>METEAAQFFMTALRLAGRMDTRLNYNTVTKSERLKLTRTFELDDEDFSVESIDASPFFPLFVVSYTSVSNFHRSKIVVWSLNNKLPEKVLNTSTRIKVVQFSKTKSNIIYGCGMNGKLVTWDLNSHSSFTLGESMKFRNCHSFPIVGMVQDSGKSYTCGIDGVVCFWSLFIDTGGPMGNPIQLVDDTKGEELSISALTNYEGDSIVGCENGDVYRVKLETGKLEKLTSHIKGLVTGLDVDPESATVITAGLDKTIHQIDLISKSAQTINQKTVVMDLKFQAKGKRQNFVTVDLDGNVMLWNLKDSLEPLETIRVEHGLNKVMWFSNENIFLCGGVRGEVHLFELRDM</sequence>
<organism evidence="5 6">
    <name type="scientific">Kuraishia capsulata CBS 1993</name>
    <dbReference type="NCBI Taxonomy" id="1382522"/>
    <lineage>
        <taxon>Eukaryota</taxon>
        <taxon>Fungi</taxon>
        <taxon>Dikarya</taxon>
        <taxon>Ascomycota</taxon>
        <taxon>Saccharomycotina</taxon>
        <taxon>Pichiomycetes</taxon>
        <taxon>Pichiales</taxon>
        <taxon>Pichiaceae</taxon>
        <taxon>Kuraishia</taxon>
    </lineage>
</organism>
<keyword evidence="6" id="KW-1185">Reference proteome</keyword>
<comment type="subcellular location">
    <subcellularLocation>
        <location evidence="1">Cytoplasm</location>
    </subcellularLocation>
</comment>
<evidence type="ECO:0000313" key="6">
    <source>
        <dbReference type="Proteomes" id="UP000019384"/>
    </source>
</evidence>
<keyword evidence="4" id="KW-0677">Repeat</keyword>
<dbReference type="InterPro" id="IPR050687">
    <property type="entry name" value="Dynein_IC"/>
</dbReference>